<dbReference type="KEGG" id="tpol:Mal48_04390"/>
<reference evidence="1 2" key="1">
    <citation type="submission" date="2019-02" db="EMBL/GenBank/DDBJ databases">
        <title>Deep-cultivation of Planctomycetes and their phenomic and genomic characterization uncovers novel biology.</title>
        <authorList>
            <person name="Wiegand S."/>
            <person name="Jogler M."/>
            <person name="Boedeker C."/>
            <person name="Pinto D."/>
            <person name="Vollmers J."/>
            <person name="Rivas-Marin E."/>
            <person name="Kohn T."/>
            <person name="Peeters S.H."/>
            <person name="Heuer A."/>
            <person name="Rast P."/>
            <person name="Oberbeckmann S."/>
            <person name="Bunk B."/>
            <person name="Jeske O."/>
            <person name="Meyerdierks A."/>
            <person name="Storesund J.E."/>
            <person name="Kallscheuer N."/>
            <person name="Luecker S."/>
            <person name="Lage O.M."/>
            <person name="Pohl T."/>
            <person name="Merkel B.J."/>
            <person name="Hornburger P."/>
            <person name="Mueller R.-W."/>
            <person name="Bruemmer F."/>
            <person name="Labrenz M."/>
            <person name="Spormann A.M."/>
            <person name="Op den Camp H."/>
            <person name="Overmann J."/>
            <person name="Amann R."/>
            <person name="Jetten M.S.M."/>
            <person name="Mascher T."/>
            <person name="Medema M.H."/>
            <person name="Devos D.P."/>
            <person name="Kaster A.-K."/>
            <person name="Ovreas L."/>
            <person name="Rohde M."/>
            <person name="Galperin M.Y."/>
            <person name="Jogler C."/>
        </authorList>
    </citation>
    <scope>NUCLEOTIDE SEQUENCE [LARGE SCALE GENOMIC DNA]</scope>
    <source>
        <strain evidence="1 2">Mal48</strain>
    </source>
</reference>
<keyword evidence="2" id="KW-1185">Reference proteome</keyword>
<dbReference type="Proteomes" id="UP000315724">
    <property type="component" value="Chromosome"/>
</dbReference>
<protein>
    <submittedName>
        <fullName evidence="1">Uncharacterized protein</fullName>
    </submittedName>
</protein>
<organism evidence="1 2">
    <name type="scientific">Thalassoglobus polymorphus</name>
    <dbReference type="NCBI Taxonomy" id="2527994"/>
    <lineage>
        <taxon>Bacteria</taxon>
        <taxon>Pseudomonadati</taxon>
        <taxon>Planctomycetota</taxon>
        <taxon>Planctomycetia</taxon>
        <taxon>Planctomycetales</taxon>
        <taxon>Planctomycetaceae</taxon>
        <taxon>Thalassoglobus</taxon>
    </lineage>
</organism>
<proteinExistence type="predicted"/>
<name>A0A517QI16_9PLAN</name>
<evidence type="ECO:0000313" key="2">
    <source>
        <dbReference type="Proteomes" id="UP000315724"/>
    </source>
</evidence>
<evidence type="ECO:0000313" key="1">
    <source>
        <dbReference type="EMBL" id="QDT31207.1"/>
    </source>
</evidence>
<dbReference type="EMBL" id="CP036267">
    <property type="protein sequence ID" value="QDT31207.1"/>
    <property type="molecule type" value="Genomic_DNA"/>
</dbReference>
<gene>
    <name evidence="1" type="ORF">Mal48_04390</name>
</gene>
<accession>A0A517QI16</accession>
<dbReference type="AlphaFoldDB" id="A0A517QI16"/>
<sequence length="243" mass="27574">MKMSMILTLINDVRAKSIHKGESMSIRPCGILFLIPIVLGGLQANLFAEQTFEEIIEDAPPIHRVEEDWEFVVANPDPSLDIPQVVTVFGPTNASFDTHTVFELNHGTLPSFGEGGMQLQVWFSDYLLGYYRHQAPTEFATINEKVTYTTVTSINGRYLDMEVINGNSITFGTFGADNSLRARLYTNRDDLNPYHPNNSIKHSRVTFGANRVSYFRRNEIRFYDADGNLYAKSEADVYIHELH</sequence>